<dbReference type="PATRIC" id="fig|35623.3.peg.1340"/>
<dbReference type="Proteomes" id="UP000032434">
    <property type="component" value="Chromosome 1"/>
</dbReference>
<name>A0A061ADA8_9MOLU</name>
<gene>
    <name evidence="1" type="ORF">Aocu_13410</name>
</gene>
<dbReference type="PROSITE" id="PS51257">
    <property type="entry name" value="PROKAR_LIPOPROTEIN"/>
    <property type="match status" value="1"/>
</dbReference>
<evidence type="ECO:0008006" key="3">
    <source>
        <dbReference type="Google" id="ProtNLM"/>
    </source>
</evidence>
<proteinExistence type="predicted"/>
<dbReference type="EMBL" id="LK028559">
    <property type="protein sequence ID" value="CDR31414.1"/>
    <property type="molecule type" value="Genomic_DNA"/>
</dbReference>
<reference evidence="2" key="1">
    <citation type="submission" date="2014-05" db="EMBL/GenBank/DDBJ databases">
        <authorList>
            <person name="Kube M."/>
        </authorList>
    </citation>
    <scope>NUCLEOTIDE SEQUENCE [LARGE SCALE GENOMIC DNA]</scope>
</reference>
<evidence type="ECO:0000313" key="1">
    <source>
        <dbReference type="EMBL" id="CDR31414.1"/>
    </source>
</evidence>
<dbReference type="AlphaFoldDB" id="A0A061ADA8"/>
<keyword evidence="2" id="KW-1185">Reference proteome</keyword>
<evidence type="ECO:0000313" key="2">
    <source>
        <dbReference type="Proteomes" id="UP000032434"/>
    </source>
</evidence>
<sequence length="151" mass="17302">MKGKIIVILCLVVTLFLSACQIESSEGEFLTLTDAYEQELISKENLISIKDIYTNDLETFPILDYETELKIKETRLTILKSLVNDFGNPIVENPSIDGITEILYYGNYNNYYAVMIRDAYSHYGTAISIETIDGIEFVYADGNRILIWFEK</sequence>
<dbReference type="STRING" id="35623.Aocu_13410"/>
<organism evidence="1 2">
    <name type="scientific">Acholeplasma oculi</name>
    <dbReference type="NCBI Taxonomy" id="35623"/>
    <lineage>
        <taxon>Bacteria</taxon>
        <taxon>Bacillati</taxon>
        <taxon>Mycoplasmatota</taxon>
        <taxon>Mollicutes</taxon>
        <taxon>Acholeplasmatales</taxon>
        <taxon>Acholeplasmataceae</taxon>
        <taxon>Acholeplasma</taxon>
    </lineage>
</organism>
<accession>A0A061ADA8</accession>
<dbReference type="KEGG" id="aoc:Aocu_13410"/>
<protein>
    <recommendedName>
        <fullName evidence="3">Prokaryotic membrane lipoprotein lipid attachment site profile</fullName>
    </recommendedName>
</protein>
<dbReference type="InParanoid" id="A0A061ADA8"/>
<dbReference type="RefSeq" id="WP_045749829.1">
    <property type="nucleotide sequence ID" value="NZ_UFRU01000001.1"/>
</dbReference>
<dbReference type="HOGENOM" id="CLU_1718335_0_0_14"/>